<reference evidence="1 2" key="1">
    <citation type="submission" date="2012-11" db="EMBL/GenBank/DDBJ databases">
        <title>Whole genome sequence of Acidocella aminolytica 101 = DSM 11237.</title>
        <authorList>
            <person name="Azuma Y."/>
            <person name="Higashiura N."/>
            <person name="Hirakawa H."/>
            <person name="Matsushita K."/>
        </authorList>
    </citation>
    <scope>NUCLEOTIDE SEQUENCE [LARGE SCALE GENOMIC DNA]</scope>
    <source>
        <strain evidence="2">101 / DSM 11237</strain>
    </source>
</reference>
<accession>A0A0D6PE58</accession>
<dbReference type="EMBL" id="BANC01000035">
    <property type="protein sequence ID" value="GAN80060.1"/>
    <property type="molecule type" value="Genomic_DNA"/>
</dbReference>
<evidence type="ECO:0000313" key="2">
    <source>
        <dbReference type="Proteomes" id="UP000032668"/>
    </source>
</evidence>
<sequence length="141" mass="15446">MKPQALAKLELLAAAKEASLLDALSQHTFNLQRYAAQRDVLAGYQTRLAAGWQTGDIVQAAEAQRAGRFTTQAQNASGQLAETIAVEEAKRNACAAALAELRAHRQALQERLKASLRQEAIEAQSRAERNRQHIKITETLS</sequence>
<dbReference type="AlphaFoldDB" id="A0A0D6PE58"/>
<comment type="caution">
    <text evidence="1">The sequence shown here is derived from an EMBL/GenBank/DDBJ whole genome shotgun (WGS) entry which is preliminary data.</text>
</comment>
<dbReference type="RefSeq" id="WP_048878480.1">
    <property type="nucleotide sequence ID" value="NZ_BANC01000035.1"/>
</dbReference>
<gene>
    <name evidence="1" type="ORF">Aam_035_067</name>
</gene>
<keyword evidence="2" id="KW-1185">Reference proteome</keyword>
<name>A0A0D6PE58_9PROT</name>
<evidence type="ECO:0008006" key="3">
    <source>
        <dbReference type="Google" id="ProtNLM"/>
    </source>
</evidence>
<evidence type="ECO:0000313" key="1">
    <source>
        <dbReference type="EMBL" id="GAN80060.1"/>
    </source>
</evidence>
<organism evidence="1 2">
    <name type="scientific">Acidocella aminolytica 101 = DSM 11237</name>
    <dbReference type="NCBI Taxonomy" id="1120923"/>
    <lineage>
        <taxon>Bacteria</taxon>
        <taxon>Pseudomonadati</taxon>
        <taxon>Pseudomonadota</taxon>
        <taxon>Alphaproteobacteria</taxon>
        <taxon>Acetobacterales</taxon>
        <taxon>Acidocellaceae</taxon>
        <taxon>Acidocella</taxon>
    </lineage>
</organism>
<protein>
    <recommendedName>
        <fullName evidence="3">Flagellar FliJ protein</fullName>
    </recommendedName>
</protein>
<dbReference type="STRING" id="1120923.SAMN02746095_02032"/>
<dbReference type="Proteomes" id="UP000032668">
    <property type="component" value="Unassembled WGS sequence"/>
</dbReference>
<proteinExistence type="predicted"/>